<evidence type="ECO:0000313" key="3">
    <source>
        <dbReference type="EMBL" id="CAJ1945024.1"/>
    </source>
</evidence>
<feature type="domain" description="Helicase-associated" evidence="2">
    <location>
        <begin position="612"/>
        <end position="651"/>
    </location>
</feature>
<feature type="domain" description="Helicase-associated" evidence="2">
    <location>
        <begin position="255"/>
        <end position="316"/>
    </location>
</feature>
<reference evidence="3" key="1">
    <citation type="submission" date="2023-08" db="EMBL/GenBank/DDBJ databases">
        <authorList>
            <person name="Audoor S."/>
            <person name="Bilcke G."/>
        </authorList>
    </citation>
    <scope>NUCLEOTIDE SEQUENCE</scope>
</reference>
<feature type="domain" description="Helicase-associated" evidence="2">
    <location>
        <begin position="169"/>
        <end position="246"/>
    </location>
</feature>
<dbReference type="EMBL" id="CAKOGP040001313">
    <property type="protein sequence ID" value="CAJ1945024.1"/>
    <property type="molecule type" value="Genomic_DNA"/>
</dbReference>
<keyword evidence="4" id="KW-1185">Reference proteome</keyword>
<dbReference type="InterPro" id="IPR005114">
    <property type="entry name" value="Helicase_assoc"/>
</dbReference>
<dbReference type="PANTHER" id="PTHR33418">
    <property type="entry name" value="HELICASE-ASSOCIATED"/>
    <property type="match status" value="1"/>
</dbReference>
<feature type="domain" description="Helicase-associated" evidence="2">
    <location>
        <begin position="467"/>
        <end position="530"/>
    </location>
</feature>
<feature type="domain" description="Helicase-associated" evidence="2">
    <location>
        <begin position="324"/>
        <end position="383"/>
    </location>
</feature>
<proteinExistence type="predicted"/>
<comment type="caution">
    <text evidence="3">The sequence shown here is derived from an EMBL/GenBank/DDBJ whole genome shotgun (WGS) entry which is preliminary data.</text>
</comment>
<keyword evidence="1" id="KW-0732">Signal</keyword>
<evidence type="ECO:0000259" key="2">
    <source>
        <dbReference type="Pfam" id="PF03457"/>
    </source>
</evidence>
<protein>
    <recommendedName>
        <fullName evidence="2">Helicase-associated domain-containing protein</fullName>
    </recommendedName>
</protein>
<accession>A0AAD2FM75</accession>
<dbReference type="Gene3D" id="6.10.140.530">
    <property type="match status" value="9"/>
</dbReference>
<feature type="domain" description="Helicase-associated" evidence="2">
    <location>
        <begin position="390"/>
        <end position="459"/>
    </location>
</feature>
<gene>
    <name evidence="3" type="ORF">CYCCA115_LOCUS9171</name>
</gene>
<dbReference type="PANTHER" id="PTHR33418:SF1">
    <property type="entry name" value="HELICASE-ASSOCIATED DOMAIN-CONTAINING PROTEIN"/>
    <property type="match status" value="1"/>
</dbReference>
<dbReference type="Pfam" id="PF03457">
    <property type="entry name" value="HA"/>
    <property type="match status" value="9"/>
</dbReference>
<name>A0AAD2FM75_9STRA</name>
<evidence type="ECO:0000256" key="1">
    <source>
        <dbReference type="SAM" id="SignalP"/>
    </source>
</evidence>
<sequence>MKESYSVTKNNKKLVFLLLLQLGLTTAFQPPQQQQQQQILSRHRRRTRYPWSYISAAASGAALVDETNEEVEVEATQISFSSPHAWDEQFEILQSFQKKYGHWNFPQNPPEALEKEYPTLVSFCHHQRVEYKKTKRSTTNHWSTLRLFDRNLRCQHLKELGFEFNAHVAKWYDKYHELLQYRNDNHGRIYVPVPETKGEGEAEQHHGNNNRSLYRWAKVQRARKRRNKAYEELSDTQVELLDRIGFEWESERYDVLWMEKYNELVDFRKKHGHCMVKPGGKLYLWMKEQRSRREQKHYRLFPLSNEQLRLLDKIEFPWKPELRDSRWNAKYKELEEFQKKHGHCQPTKSPDRTLYDWSRVQRKKRETGVLPTHQIQLLDKIDFPWELKRVTFRLMVAKLMTYYHQHGHLRVSQDDEDDDDDSELYEWMALQRKRYHGMVTVSGSPMTDEQIEKMEETNFCWSQDWKERVWHEKYTKVVEFYKEHGHVHVKKKDYPSIYNWIQVQEERYKGTEGYKPLSEEESELLEQIDFAFFENRPRMSWNTMYAEVERYREENDGRFPNHRDDPELSRWMRQQRKRLRSSYGHVPLSDEQASMLKSIDFPMLPKGFDLRSWCERYDELVDFWKHHGHFLVDRFENPRLYKWIAVQRSTHDVAFSYTRPPSRSEKYLLDRIGFPWTSDRYELEWQKIYEELVQFQQETGHLQPKVADYPSLYSWMWYQRERYQNKELSGMPTHQIDQLNKIGFRWTV</sequence>
<organism evidence="3 4">
    <name type="scientific">Cylindrotheca closterium</name>
    <dbReference type="NCBI Taxonomy" id="2856"/>
    <lineage>
        <taxon>Eukaryota</taxon>
        <taxon>Sar</taxon>
        <taxon>Stramenopiles</taxon>
        <taxon>Ochrophyta</taxon>
        <taxon>Bacillariophyta</taxon>
        <taxon>Bacillariophyceae</taxon>
        <taxon>Bacillariophycidae</taxon>
        <taxon>Bacillariales</taxon>
        <taxon>Bacillariaceae</taxon>
        <taxon>Cylindrotheca</taxon>
    </lineage>
</organism>
<feature type="domain" description="Helicase-associated" evidence="2">
    <location>
        <begin position="540"/>
        <end position="601"/>
    </location>
</feature>
<dbReference type="AlphaFoldDB" id="A0AAD2FM75"/>
<feature type="signal peptide" evidence="1">
    <location>
        <begin position="1"/>
        <end position="27"/>
    </location>
</feature>
<feature type="domain" description="Helicase-associated" evidence="2">
    <location>
        <begin position="84"/>
        <end position="162"/>
    </location>
</feature>
<feature type="domain" description="Helicase-associated" evidence="2">
    <location>
        <begin position="682"/>
        <end position="744"/>
    </location>
</feature>
<evidence type="ECO:0000313" key="4">
    <source>
        <dbReference type="Proteomes" id="UP001295423"/>
    </source>
</evidence>
<dbReference type="Proteomes" id="UP001295423">
    <property type="component" value="Unassembled WGS sequence"/>
</dbReference>
<feature type="chain" id="PRO_5042255718" description="Helicase-associated domain-containing protein" evidence="1">
    <location>
        <begin position="28"/>
        <end position="748"/>
    </location>
</feature>